<keyword evidence="6" id="KW-0804">Transcription</keyword>
<dbReference type="Gene3D" id="4.10.240.10">
    <property type="entry name" value="Zn(2)-C6 fungal-type DNA-binding domain"/>
    <property type="match status" value="1"/>
</dbReference>
<comment type="caution">
    <text evidence="10">The sequence shown here is derived from an EMBL/GenBank/DDBJ whole genome shotgun (WGS) entry which is preliminary data.</text>
</comment>
<keyword evidence="3" id="KW-0862">Zinc</keyword>
<reference evidence="10" key="2">
    <citation type="submission" date="2023-01" db="EMBL/GenBank/DDBJ databases">
        <authorList>
            <person name="Petersen C."/>
        </authorList>
    </citation>
    <scope>NUCLEOTIDE SEQUENCE</scope>
    <source>
        <strain evidence="10">IBT 17514</strain>
    </source>
</reference>
<dbReference type="GO" id="GO:0045944">
    <property type="term" value="P:positive regulation of transcription by RNA polymerase II"/>
    <property type="evidence" value="ECO:0007669"/>
    <property type="project" value="TreeGrafter"/>
</dbReference>
<dbReference type="SMART" id="SM00906">
    <property type="entry name" value="Fungal_trans"/>
    <property type="match status" value="1"/>
</dbReference>
<keyword evidence="2" id="KW-0479">Metal-binding</keyword>
<keyword evidence="5" id="KW-0238">DNA-binding</keyword>
<dbReference type="Proteomes" id="UP001215712">
    <property type="component" value="Unassembled WGS sequence"/>
</dbReference>
<dbReference type="PROSITE" id="PS00463">
    <property type="entry name" value="ZN2_CY6_FUNGAL_1"/>
    <property type="match status" value="1"/>
</dbReference>
<evidence type="ECO:0000256" key="8">
    <source>
        <dbReference type="SAM" id="MobiDB-lite"/>
    </source>
</evidence>
<organism evidence="10 11">
    <name type="scientific">Penicillium malachiteum</name>
    <dbReference type="NCBI Taxonomy" id="1324776"/>
    <lineage>
        <taxon>Eukaryota</taxon>
        <taxon>Fungi</taxon>
        <taxon>Dikarya</taxon>
        <taxon>Ascomycota</taxon>
        <taxon>Pezizomycotina</taxon>
        <taxon>Eurotiomycetes</taxon>
        <taxon>Eurotiomycetidae</taxon>
        <taxon>Eurotiales</taxon>
        <taxon>Aspergillaceae</taxon>
        <taxon>Penicillium</taxon>
    </lineage>
</organism>
<feature type="region of interest" description="Disordered" evidence="8">
    <location>
        <begin position="74"/>
        <end position="98"/>
    </location>
</feature>
<dbReference type="AlphaFoldDB" id="A0AAD6HEI6"/>
<evidence type="ECO:0000256" key="7">
    <source>
        <dbReference type="ARBA" id="ARBA00023242"/>
    </source>
</evidence>
<dbReference type="Pfam" id="PF00172">
    <property type="entry name" value="Zn_clus"/>
    <property type="match status" value="1"/>
</dbReference>
<dbReference type="GO" id="GO:0006351">
    <property type="term" value="P:DNA-templated transcription"/>
    <property type="evidence" value="ECO:0007669"/>
    <property type="project" value="InterPro"/>
</dbReference>
<dbReference type="Pfam" id="PF04082">
    <property type="entry name" value="Fungal_trans"/>
    <property type="match status" value="1"/>
</dbReference>
<dbReference type="InterPro" id="IPR052202">
    <property type="entry name" value="Yeast_MetPath_Reg"/>
</dbReference>
<dbReference type="CDD" id="cd12148">
    <property type="entry name" value="fungal_TF_MHR"/>
    <property type="match status" value="1"/>
</dbReference>
<evidence type="ECO:0000256" key="5">
    <source>
        <dbReference type="ARBA" id="ARBA00023125"/>
    </source>
</evidence>
<dbReference type="PANTHER" id="PTHR47782:SF12">
    <property type="entry name" value="ZN(II)2CYS6 TRANSCRIPTION FACTOR (EUROFUNG)"/>
    <property type="match status" value="1"/>
</dbReference>
<evidence type="ECO:0000256" key="2">
    <source>
        <dbReference type="ARBA" id="ARBA00022723"/>
    </source>
</evidence>
<dbReference type="GO" id="GO:0000981">
    <property type="term" value="F:DNA-binding transcription factor activity, RNA polymerase II-specific"/>
    <property type="evidence" value="ECO:0007669"/>
    <property type="project" value="InterPro"/>
</dbReference>
<dbReference type="SUPFAM" id="SSF57701">
    <property type="entry name" value="Zn2/Cys6 DNA-binding domain"/>
    <property type="match status" value="1"/>
</dbReference>
<keyword evidence="11" id="KW-1185">Reference proteome</keyword>
<comment type="subcellular location">
    <subcellularLocation>
        <location evidence="1">Nucleus</location>
    </subcellularLocation>
</comment>
<sequence>MASLPEAIDQYTPSVVKSCSRCRGRKVKCDLKIPRCSACERHREACNITEYVAYPYSVVEKLHARVQELEQRLRASQSTTQVPNPSQNGRALSHQNSTGAWSADVTKEAEEVGVLAIGFKDPYSQAKYVGAAAGSTFARIFFKQIGLDASSNSDSSRNTHDDDFLISRATLPPRSVASSLVPVYIARVHTWWPILHLQYMRSCFQRIYQTPRDCTDYDKFLCFIILALASNEAQLDEYSPAVMDLNSPNEYFHTALHFFSRFGNNPRDFQGLQAVTLISIWMLNTHSCNNSNDLWQIARYAMSVSIELGIHRHNPSWNFTQEELEIRGRTWWAIYSLERLVALNTGRVLSVRDQAIDMPIPSFSSIDNLTSQEAKIADIFHSKSIWPFLHMIELRKISGRILESIYIARKYNGHSSSLSFRELCCISDELHHKLDKWKIELDDAGVQESREYGIMKIEYCIMLLHLNRPSPSFMIPSQNMISICSHVSSSCLHQWAGIAASHGINTICRCYRHFHDILMVGLVRLYCDWHIQKMSPSSAVALRSEDAALCQKLLERSVASLRDSSLSKFIHLFYNLQSKIYRYSNISMDVDQSDPSPQSIHMPSINPQASMVADQDNPLNSHDVTDLSFGTDGLETYLTQVSNIFDSETMENDEMLSAWYGSLLEDVGDSGMGPDLTI</sequence>
<evidence type="ECO:0000256" key="1">
    <source>
        <dbReference type="ARBA" id="ARBA00004123"/>
    </source>
</evidence>
<dbReference type="SMART" id="SM00066">
    <property type="entry name" value="GAL4"/>
    <property type="match status" value="1"/>
</dbReference>
<dbReference type="GO" id="GO:0043565">
    <property type="term" value="F:sequence-specific DNA binding"/>
    <property type="evidence" value="ECO:0007669"/>
    <property type="project" value="TreeGrafter"/>
</dbReference>
<dbReference type="PROSITE" id="PS50048">
    <property type="entry name" value="ZN2_CY6_FUNGAL_2"/>
    <property type="match status" value="1"/>
</dbReference>
<dbReference type="EMBL" id="JAQJAN010000017">
    <property type="protein sequence ID" value="KAJ5710011.1"/>
    <property type="molecule type" value="Genomic_DNA"/>
</dbReference>
<gene>
    <name evidence="10" type="ORF">N7493_009603</name>
</gene>
<dbReference type="CDD" id="cd00067">
    <property type="entry name" value="GAL4"/>
    <property type="match status" value="1"/>
</dbReference>
<dbReference type="InterPro" id="IPR007219">
    <property type="entry name" value="XnlR_reg_dom"/>
</dbReference>
<dbReference type="GO" id="GO:0005634">
    <property type="term" value="C:nucleus"/>
    <property type="evidence" value="ECO:0007669"/>
    <property type="project" value="UniProtKB-SubCell"/>
</dbReference>
<reference evidence="10" key="1">
    <citation type="journal article" date="2023" name="IMA Fungus">
        <title>Comparative genomic study of the Penicillium genus elucidates a diverse pangenome and 15 lateral gene transfer events.</title>
        <authorList>
            <person name="Petersen C."/>
            <person name="Sorensen T."/>
            <person name="Nielsen M.R."/>
            <person name="Sondergaard T.E."/>
            <person name="Sorensen J.L."/>
            <person name="Fitzpatrick D.A."/>
            <person name="Frisvad J.C."/>
            <person name="Nielsen K.L."/>
        </authorList>
    </citation>
    <scope>NUCLEOTIDE SEQUENCE</scope>
    <source>
        <strain evidence="10">IBT 17514</strain>
    </source>
</reference>
<evidence type="ECO:0000256" key="3">
    <source>
        <dbReference type="ARBA" id="ARBA00022833"/>
    </source>
</evidence>
<accession>A0AAD6HEI6</accession>
<evidence type="ECO:0000313" key="10">
    <source>
        <dbReference type="EMBL" id="KAJ5710011.1"/>
    </source>
</evidence>
<proteinExistence type="predicted"/>
<keyword evidence="7" id="KW-0539">Nucleus</keyword>
<evidence type="ECO:0000256" key="6">
    <source>
        <dbReference type="ARBA" id="ARBA00023163"/>
    </source>
</evidence>
<evidence type="ECO:0000256" key="4">
    <source>
        <dbReference type="ARBA" id="ARBA00023015"/>
    </source>
</evidence>
<dbReference type="PANTHER" id="PTHR47782">
    <property type="entry name" value="ZN(II)2CYS6 TRANSCRIPTION FACTOR (EUROFUNG)-RELATED"/>
    <property type="match status" value="1"/>
</dbReference>
<feature type="domain" description="Zn(2)-C6 fungal-type" evidence="9">
    <location>
        <begin position="18"/>
        <end position="48"/>
    </location>
</feature>
<name>A0AAD6HEI6_9EURO</name>
<evidence type="ECO:0000259" key="9">
    <source>
        <dbReference type="PROSITE" id="PS50048"/>
    </source>
</evidence>
<evidence type="ECO:0000313" key="11">
    <source>
        <dbReference type="Proteomes" id="UP001215712"/>
    </source>
</evidence>
<dbReference type="GO" id="GO:0008270">
    <property type="term" value="F:zinc ion binding"/>
    <property type="evidence" value="ECO:0007669"/>
    <property type="project" value="InterPro"/>
</dbReference>
<protein>
    <recommendedName>
        <fullName evidence="9">Zn(2)-C6 fungal-type domain-containing protein</fullName>
    </recommendedName>
</protein>
<dbReference type="InterPro" id="IPR001138">
    <property type="entry name" value="Zn2Cys6_DnaBD"/>
</dbReference>
<dbReference type="InterPro" id="IPR036864">
    <property type="entry name" value="Zn2-C6_fun-type_DNA-bd_sf"/>
</dbReference>
<keyword evidence="4" id="KW-0805">Transcription regulation</keyword>